<dbReference type="PANTHER" id="PTHR30314:SF3">
    <property type="entry name" value="MITOCHONDRIAL DIVISION PROTEIN FSZA"/>
    <property type="match status" value="1"/>
</dbReference>
<comment type="function">
    <text evidence="4 6">Essential cell division protein that forms a contractile ring structure (Z ring) at the future cell division site. The regulation of the ring assembly controls the timing and the location of cell division. One of the functions of the FtsZ ring is to recruit other cell division proteins to the septum to produce a new cell wall between the dividing cells. Binds GTP and shows GTPase activity.</text>
</comment>
<dbReference type="AlphaFoldDB" id="A0A0G1MHD9"/>
<dbReference type="InterPro" id="IPR003008">
    <property type="entry name" value="Tubulin_FtsZ_GTPase"/>
</dbReference>
<dbReference type="GO" id="GO:0005525">
    <property type="term" value="F:GTP binding"/>
    <property type="evidence" value="ECO:0007669"/>
    <property type="project" value="UniProtKB-UniRule"/>
</dbReference>
<dbReference type="Gene3D" id="3.40.50.1440">
    <property type="entry name" value="Tubulin/FtsZ, GTPase domain"/>
    <property type="match status" value="1"/>
</dbReference>
<dbReference type="InterPro" id="IPR036525">
    <property type="entry name" value="Tubulin/FtsZ_GTPase_sf"/>
</dbReference>
<keyword evidence="4 6" id="KW-0131">Cell cycle</keyword>
<dbReference type="GO" id="GO:0051258">
    <property type="term" value="P:protein polymerization"/>
    <property type="evidence" value="ECO:0007669"/>
    <property type="project" value="UniProtKB-UniRule"/>
</dbReference>
<evidence type="ECO:0000259" key="9">
    <source>
        <dbReference type="SMART" id="SM00865"/>
    </source>
</evidence>
<dbReference type="InterPro" id="IPR037103">
    <property type="entry name" value="Tubulin/FtsZ-like_C"/>
</dbReference>
<dbReference type="SMART" id="SM00865">
    <property type="entry name" value="Tubulin_C"/>
    <property type="match status" value="1"/>
</dbReference>
<gene>
    <name evidence="4" type="primary">ftsZ</name>
    <name evidence="10" type="ORF">UX10_C0008G0007</name>
</gene>
<dbReference type="CDD" id="cd02201">
    <property type="entry name" value="FtsZ_type1"/>
    <property type="match status" value="1"/>
</dbReference>
<feature type="binding site" evidence="4">
    <location>
        <position position="143"/>
    </location>
    <ligand>
        <name>GTP</name>
        <dbReference type="ChEBI" id="CHEBI:37565"/>
    </ligand>
</feature>
<dbReference type="Gene3D" id="3.30.1330.20">
    <property type="entry name" value="Tubulin/FtsZ, C-terminal domain"/>
    <property type="match status" value="1"/>
</dbReference>
<sequence>MPEVKPAIESIAKIKVVGVGGSGGSAVNRMIQQKIRGVEFITMNTDLQALHASLAQTKVHIGKSATRGLGAGMNPEIGKKAAEENQNEIREALKGANMIFITCGLGGGTGSGAAPVVAEIAKSSGALTVAVVTKPFGFEGVKRKEIADSAFEELSSRVDTIISIPNDRILQVIDKKASLIDSFRIVDDVLRQGVQGISDLITTPGLINVDFADVEAIMRDTGSALMGIGRATGETRAIEAAKMAVDSPLLELSINGAKGILMTIAGSEQLGMHEVSEAVQMVTANADENAKVIFGVIIDENLKDEVKVTVIATGFDKREKITSYGGMSGTILKSSTPLGSKSLSSFGTSHTAPPVFSRAERQEKKDEKIDRAPTTLGNQFQKKTISRVSENENRDEALSDEDETEIPAFIRKKLGH</sequence>
<evidence type="ECO:0000256" key="6">
    <source>
        <dbReference type="RuleBase" id="RU000631"/>
    </source>
</evidence>
<organism evidence="10 11">
    <name type="scientific">Candidatus Magasanikbacteria bacterium GW2011_GWA2_45_39</name>
    <dbReference type="NCBI Taxonomy" id="1619041"/>
    <lineage>
        <taxon>Bacteria</taxon>
        <taxon>Candidatus Magasanikiibacteriota</taxon>
    </lineage>
</organism>
<comment type="caution">
    <text evidence="4">Lacks conserved residue(s) required for the propagation of feature annotation.</text>
</comment>
<evidence type="ECO:0000256" key="1">
    <source>
        <dbReference type="ARBA" id="ARBA00009690"/>
    </source>
</evidence>
<dbReference type="InterPro" id="IPR008280">
    <property type="entry name" value="Tub_FtsZ_C"/>
</dbReference>
<comment type="caution">
    <text evidence="10">The sequence shown here is derived from an EMBL/GenBank/DDBJ whole genome shotgun (WGS) entry which is preliminary data.</text>
</comment>
<dbReference type="FunFam" id="3.40.50.1440:FF:000001">
    <property type="entry name" value="Cell division protein FtsZ"/>
    <property type="match status" value="1"/>
</dbReference>
<dbReference type="SMART" id="SM00864">
    <property type="entry name" value="Tubulin"/>
    <property type="match status" value="1"/>
</dbReference>
<feature type="compositionally biased region" description="Basic and acidic residues" evidence="7">
    <location>
        <begin position="358"/>
        <end position="371"/>
    </location>
</feature>
<evidence type="ECO:0000259" key="8">
    <source>
        <dbReference type="SMART" id="SM00864"/>
    </source>
</evidence>
<accession>A0A0G1MHD9</accession>
<keyword evidence="4 6" id="KW-0717">Septation</keyword>
<keyword evidence="3 4" id="KW-0342">GTP-binding</keyword>
<evidence type="ECO:0000256" key="2">
    <source>
        <dbReference type="ARBA" id="ARBA00022741"/>
    </source>
</evidence>
<dbReference type="InterPro" id="IPR020805">
    <property type="entry name" value="Cell_div_FtsZ_CS"/>
</dbReference>
<feature type="binding site" evidence="4">
    <location>
        <begin position="108"/>
        <end position="110"/>
    </location>
    <ligand>
        <name>GTP</name>
        <dbReference type="ChEBI" id="CHEBI:37565"/>
    </ligand>
</feature>
<dbReference type="GO" id="GO:0043093">
    <property type="term" value="P:FtsZ-dependent cytokinesis"/>
    <property type="evidence" value="ECO:0007669"/>
    <property type="project" value="UniProtKB-UniRule"/>
</dbReference>
<proteinExistence type="inferred from homology"/>
<keyword evidence="4 6" id="KW-0132">Cell division</keyword>
<dbReference type="GO" id="GO:0005737">
    <property type="term" value="C:cytoplasm"/>
    <property type="evidence" value="ECO:0007669"/>
    <property type="project" value="UniProtKB-SubCell"/>
</dbReference>
<evidence type="ECO:0000313" key="10">
    <source>
        <dbReference type="EMBL" id="KKU07604.1"/>
    </source>
</evidence>
<dbReference type="Pfam" id="PF12327">
    <property type="entry name" value="FtsZ_C"/>
    <property type="match status" value="1"/>
</dbReference>
<dbReference type="InterPro" id="IPR024757">
    <property type="entry name" value="FtsZ_C"/>
</dbReference>
<comment type="similarity">
    <text evidence="1 4 6">Belongs to the FtsZ family.</text>
</comment>
<dbReference type="InterPro" id="IPR045061">
    <property type="entry name" value="FtsZ/CetZ"/>
</dbReference>
<dbReference type="PROSITE" id="PS01135">
    <property type="entry name" value="FTSZ_2"/>
    <property type="match status" value="1"/>
</dbReference>
<dbReference type="GO" id="GO:0032153">
    <property type="term" value="C:cell division site"/>
    <property type="evidence" value="ECO:0007669"/>
    <property type="project" value="UniProtKB-UniRule"/>
</dbReference>
<evidence type="ECO:0000313" key="11">
    <source>
        <dbReference type="Proteomes" id="UP000033999"/>
    </source>
</evidence>
<dbReference type="EMBL" id="LCKX01000008">
    <property type="protein sequence ID" value="KKU07604.1"/>
    <property type="molecule type" value="Genomic_DNA"/>
</dbReference>
<feature type="domain" description="Tubulin/FtsZ 2-layer sandwich" evidence="9">
    <location>
        <begin position="207"/>
        <end position="324"/>
    </location>
</feature>
<comment type="subunit">
    <text evidence="4">Homodimer. Polymerizes to form a dynamic ring structure in a strictly GTP-dependent manner. Interacts directly with several other division proteins.</text>
</comment>
<dbReference type="InterPro" id="IPR017975">
    <property type="entry name" value="Tubulin_CS"/>
</dbReference>
<dbReference type="GO" id="GO:0003924">
    <property type="term" value="F:GTPase activity"/>
    <property type="evidence" value="ECO:0007669"/>
    <property type="project" value="UniProtKB-UniRule"/>
</dbReference>
<evidence type="ECO:0000256" key="4">
    <source>
        <dbReference type="HAMAP-Rule" id="MF_00909"/>
    </source>
</evidence>
<dbReference type="GO" id="GO:0005874">
    <property type="term" value="C:microtubule"/>
    <property type="evidence" value="ECO:0007669"/>
    <property type="project" value="InterPro"/>
</dbReference>
<feature type="region of interest" description="Disordered" evidence="7">
    <location>
        <begin position="342"/>
        <end position="416"/>
    </location>
</feature>
<dbReference type="InterPro" id="IPR000158">
    <property type="entry name" value="Cell_div_FtsZ"/>
</dbReference>
<dbReference type="PRINTS" id="PR00423">
    <property type="entry name" value="CELLDVISFTSZ"/>
</dbReference>
<dbReference type="InterPro" id="IPR018316">
    <property type="entry name" value="Tubulin/FtsZ_2-layer-sand-dom"/>
</dbReference>
<feature type="binding site" evidence="4">
    <location>
        <position position="139"/>
    </location>
    <ligand>
        <name>GTP</name>
        <dbReference type="ChEBI" id="CHEBI:37565"/>
    </ligand>
</feature>
<dbReference type="SUPFAM" id="SSF52490">
    <property type="entry name" value="Tubulin nucleotide-binding domain-like"/>
    <property type="match status" value="1"/>
</dbReference>
<dbReference type="GO" id="GO:0000917">
    <property type="term" value="P:division septum assembly"/>
    <property type="evidence" value="ECO:0007669"/>
    <property type="project" value="UniProtKB-KW"/>
</dbReference>
<keyword evidence="4" id="KW-0963">Cytoplasm</keyword>
<keyword evidence="2 4" id="KW-0547">Nucleotide-binding</keyword>
<dbReference type="Proteomes" id="UP000033999">
    <property type="component" value="Unassembled WGS sequence"/>
</dbReference>
<dbReference type="PROSITE" id="PS00227">
    <property type="entry name" value="TUBULIN"/>
    <property type="match status" value="1"/>
</dbReference>
<evidence type="ECO:0000256" key="7">
    <source>
        <dbReference type="SAM" id="MobiDB-lite"/>
    </source>
</evidence>
<dbReference type="Pfam" id="PF00091">
    <property type="entry name" value="Tubulin"/>
    <property type="match status" value="1"/>
</dbReference>
<comment type="subcellular location">
    <subcellularLocation>
        <location evidence="4">Cytoplasm</location>
    </subcellularLocation>
    <text evidence="4">Assembles at midcell at the inner surface of the cytoplasmic membrane.</text>
</comment>
<dbReference type="HAMAP" id="MF_00909">
    <property type="entry name" value="FtsZ"/>
    <property type="match status" value="1"/>
</dbReference>
<feature type="compositionally biased region" description="Polar residues" evidence="7">
    <location>
        <begin position="375"/>
        <end position="388"/>
    </location>
</feature>
<feature type="domain" description="Tubulin/FtsZ GTPase" evidence="8">
    <location>
        <begin position="13"/>
        <end position="205"/>
    </location>
</feature>
<dbReference type="SUPFAM" id="SSF55307">
    <property type="entry name" value="Tubulin C-terminal domain-like"/>
    <property type="match status" value="1"/>
</dbReference>
<dbReference type="NCBIfam" id="TIGR00065">
    <property type="entry name" value="ftsZ"/>
    <property type="match status" value="1"/>
</dbReference>
<reference evidence="10 11" key="1">
    <citation type="journal article" date="2015" name="Nature">
        <title>rRNA introns, odd ribosomes, and small enigmatic genomes across a large radiation of phyla.</title>
        <authorList>
            <person name="Brown C.T."/>
            <person name="Hug L.A."/>
            <person name="Thomas B.C."/>
            <person name="Sharon I."/>
            <person name="Castelle C.J."/>
            <person name="Singh A."/>
            <person name="Wilkins M.J."/>
            <person name="Williams K.H."/>
            <person name="Banfield J.F."/>
        </authorList>
    </citation>
    <scope>NUCLEOTIDE SEQUENCE [LARGE SCALE GENOMIC DNA]</scope>
</reference>
<dbReference type="PATRIC" id="fig|1619041.3.peg.282"/>
<feature type="binding site" evidence="4">
    <location>
        <position position="187"/>
    </location>
    <ligand>
        <name>GTP</name>
        <dbReference type="ChEBI" id="CHEBI:37565"/>
    </ligand>
</feature>
<dbReference type="PANTHER" id="PTHR30314">
    <property type="entry name" value="CELL DIVISION PROTEIN FTSZ-RELATED"/>
    <property type="match status" value="1"/>
</dbReference>
<name>A0A0G1MHD9_9BACT</name>
<evidence type="ECO:0000256" key="3">
    <source>
        <dbReference type="ARBA" id="ARBA00023134"/>
    </source>
</evidence>
<evidence type="ECO:0000256" key="5">
    <source>
        <dbReference type="NCBIfam" id="TIGR00065"/>
    </source>
</evidence>
<dbReference type="GO" id="GO:0007017">
    <property type="term" value="P:microtubule-based process"/>
    <property type="evidence" value="ECO:0007669"/>
    <property type="project" value="InterPro"/>
</dbReference>
<protein>
    <recommendedName>
        <fullName evidence="4 5">Cell division protein FtsZ</fullName>
    </recommendedName>
</protein>